<evidence type="ECO:0000259" key="14">
    <source>
        <dbReference type="PROSITE" id="PS50885"/>
    </source>
</evidence>
<evidence type="ECO:0000256" key="8">
    <source>
        <dbReference type="ARBA" id="ARBA00022777"/>
    </source>
</evidence>
<dbReference type="CDD" id="cd06225">
    <property type="entry name" value="HAMP"/>
    <property type="match status" value="1"/>
</dbReference>
<dbReference type="InterPro" id="IPR005467">
    <property type="entry name" value="His_kinase_dom"/>
</dbReference>
<keyword evidence="11 12" id="KW-0472">Membrane</keyword>
<evidence type="ECO:0000256" key="3">
    <source>
        <dbReference type="ARBA" id="ARBA00012438"/>
    </source>
</evidence>
<dbReference type="SMART" id="SM00388">
    <property type="entry name" value="HisKA"/>
    <property type="match status" value="1"/>
</dbReference>
<evidence type="ECO:0000256" key="7">
    <source>
        <dbReference type="ARBA" id="ARBA00022741"/>
    </source>
</evidence>
<keyword evidence="12" id="KW-1133">Transmembrane helix</keyword>
<dbReference type="PANTHER" id="PTHR45528">
    <property type="entry name" value="SENSOR HISTIDINE KINASE CPXA"/>
    <property type="match status" value="1"/>
</dbReference>
<dbReference type="InterPro" id="IPR003660">
    <property type="entry name" value="HAMP_dom"/>
</dbReference>
<evidence type="ECO:0000256" key="6">
    <source>
        <dbReference type="ARBA" id="ARBA00022679"/>
    </source>
</evidence>
<name>A0ABS6EXT6_9CLOT</name>
<dbReference type="InterPro" id="IPR050398">
    <property type="entry name" value="HssS/ArlS-like"/>
</dbReference>
<dbReference type="SMART" id="SM00304">
    <property type="entry name" value="HAMP"/>
    <property type="match status" value="1"/>
</dbReference>
<comment type="caution">
    <text evidence="15">The sequence shown here is derived from an EMBL/GenBank/DDBJ whole genome shotgun (WGS) entry which is preliminary data.</text>
</comment>
<dbReference type="PROSITE" id="PS50885">
    <property type="entry name" value="HAMP"/>
    <property type="match status" value="1"/>
</dbReference>
<gene>
    <name evidence="15" type="ORF">KQI89_00155</name>
</gene>
<organism evidence="15 16">
    <name type="scientific">Clostridium simiarum</name>
    <dbReference type="NCBI Taxonomy" id="2841506"/>
    <lineage>
        <taxon>Bacteria</taxon>
        <taxon>Bacillati</taxon>
        <taxon>Bacillota</taxon>
        <taxon>Clostridia</taxon>
        <taxon>Eubacteriales</taxon>
        <taxon>Clostridiaceae</taxon>
        <taxon>Clostridium</taxon>
    </lineage>
</organism>
<evidence type="ECO:0000256" key="10">
    <source>
        <dbReference type="ARBA" id="ARBA00023012"/>
    </source>
</evidence>
<evidence type="ECO:0000256" key="11">
    <source>
        <dbReference type="ARBA" id="ARBA00023136"/>
    </source>
</evidence>
<accession>A0ABS6EXT6</accession>
<dbReference type="Pfam" id="PF00672">
    <property type="entry name" value="HAMP"/>
    <property type="match status" value="1"/>
</dbReference>
<evidence type="ECO:0000313" key="15">
    <source>
        <dbReference type="EMBL" id="MBU5590167.1"/>
    </source>
</evidence>
<dbReference type="PROSITE" id="PS50109">
    <property type="entry name" value="HIS_KIN"/>
    <property type="match status" value="1"/>
</dbReference>
<evidence type="ECO:0000256" key="12">
    <source>
        <dbReference type="SAM" id="Phobius"/>
    </source>
</evidence>
<feature type="transmembrane region" description="Helical" evidence="12">
    <location>
        <begin position="160"/>
        <end position="179"/>
    </location>
</feature>
<comment type="subcellular location">
    <subcellularLocation>
        <location evidence="2">Cell membrane</location>
        <topology evidence="2">Multi-pass membrane protein</topology>
    </subcellularLocation>
</comment>
<evidence type="ECO:0000259" key="13">
    <source>
        <dbReference type="PROSITE" id="PS50109"/>
    </source>
</evidence>
<keyword evidence="5" id="KW-0597">Phosphoprotein</keyword>
<keyword evidence="16" id="KW-1185">Reference proteome</keyword>
<keyword evidence="12" id="KW-0812">Transmembrane</keyword>
<evidence type="ECO:0000256" key="9">
    <source>
        <dbReference type="ARBA" id="ARBA00022840"/>
    </source>
</evidence>
<comment type="catalytic activity">
    <reaction evidence="1">
        <text>ATP + protein L-histidine = ADP + protein N-phospho-L-histidine.</text>
        <dbReference type="EC" id="2.7.13.3"/>
    </reaction>
</comment>
<proteinExistence type="predicted"/>
<dbReference type="InterPro" id="IPR003594">
    <property type="entry name" value="HATPase_dom"/>
</dbReference>
<feature type="domain" description="Histidine kinase" evidence="13">
    <location>
        <begin position="234"/>
        <end position="454"/>
    </location>
</feature>
<protein>
    <recommendedName>
        <fullName evidence="3">histidine kinase</fullName>
        <ecNumber evidence="3">2.7.13.3</ecNumber>
    </recommendedName>
</protein>
<dbReference type="RefSeq" id="WP_216455429.1">
    <property type="nucleotide sequence ID" value="NZ_JAHLQL010000001.1"/>
</dbReference>
<evidence type="ECO:0000313" key="16">
    <source>
        <dbReference type="Proteomes" id="UP000736583"/>
    </source>
</evidence>
<keyword evidence="9" id="KW-0067">ATP-binding</keyword>
<keyword evidence="4" id="KW-1003">Cell membrane</keyword>
<dbReference type="Proteomes" id="UP000736583">
    <property type="component" value="Unassembled WGS sequence"/>
</dbReference>
<sequence>MKKIVKLKGELILFAIIAVILGLITGTNLVNSYRKSNSGKERLRLSAVERNRASVKRIIEDLDIESSDENTVIENMKRIEKDLKRGGVKRIFLVDHDGFVIQSTGNLGVKQLDLDLEKYEDVTVEGATFTAKNIIKLNENRYVVFINDGFSEGDLVSMEVWIIVAILIFLVLVSGRIKYINSIATNVRLIAKGDMTKRVDLKYRNELTQLAEDINYMAQELMEQDLNQKRFITNISHDLRTPLTTMLGYSKMIEEKSYSNEYELERYVSILNRKGMHLKTLLEDFFDYAKLSSMDIKMEEEVININESILQLLDGEEIYFKERNLELDVILEKKPIYTYGDPMLIARALENLISNSLKYSKEDSKVTIKLSEERINGNIYGIFSVFNIPKEFLSEEEIDKLFKRLYKNDVARSEGGSGLGLAICQEIVKCHNGFINANKINDGIEFLIGLVAIKEEQL</sequence>
<reference evidence="15 16" key="1">
    <citation type="submission" date="2021-06" db="EMBL/GenBank/DDBJ databases">
        <authorList>
            <person name="Sun Q."/>
            <person name="Li D."/>
        </authorList>
    </citation>
    <scope>NUCLEOTIDE SEQUENCE [LARGE SCALE GENOMIC DNA]</scope>
    <source>
        <strain evidence="15 16">MSJ-4</strain>
    </source>
</reference>
<evidence type="ECO:0000256" key="5">
    <source>
        <dbReference type="ARBA" id="ARBA00022553"/>
    </source>
</evidence>
<keyword evidence="7" id="KW-0547">Nucleotide-binding</keyword>
<feature type="domain" description="HAMP" evidence="14">
    <location>
        <begin position="174"/>
        <end position="226"/>
    </location>
</feature>
<feature type="transmembrane region" description="Helical" evidence="12">
    <location>
        <begin position="12"/>
        <end position="30"/>
    </location>
</feature>
<dbReference type="InterPro" id="IPR003661">
    <property type="entry name" value="HisK_dim/P_dom"/>
</dbReference>
<evidence type="ECO:0000256" key="1">
    <source>
        <dbReference type="ARBA" id="ARBA00000085"/>
    </source>
</evidence>
<keyword evidence="6" id="KW-0808">Transferase</keyword>
<dbReference type="SMART" id="SM00387">
    <property type="entry name" value="HATPase_c"/>
    <property type="match status" value="1"/>
</dbReference>
<evidence type="ECO:0000256" key="2">
    <source>
        <dbReference type="ARBA" id="ARBA00004651"/>
    </source>
</evidence>
<keyword evidence="8 15" id="KW-0418">Kinase</keyword>
<dbReference type="Pfam" id="PF02518">
    <property type="entry name" value="HATPase_c"/>
    <property type="match status" value="1"/>
</dbReference>
<dbReference type="GO" id="GO:0016301">
    <property type="term" value="F:kinase activity"/>
    <property type="evidence" value="ECO:0007669"/>
    <property type="project" value="UniProtKB-KW"/>
</dbReference>
<keyword evidence="10" id="KW-0902">Two-component regulatory system</keyword>
<dbReference type="EC" id="2.7.13.3" evidence="3"/>
<dbReference type="EMBL" id="JAHLQL010000001">
    <property type="protein sequence ID" value="MBU5590167.1"/>
    <property type="molecule type" value="Genomic_DNA"/>
</dbReference>
<dbReference type="PANTHER" id="PTHR45528:SF1">
    <property type="entry name" value="SENSOR HISTIDINE KINASE CPXA"/>
    <property type="match status" value="1"/>
</dbReference>
<evidence type="ECO:0000256" key="4">
    <source>
        <dbReference type="ARBA" id="ARBA00022475"/>
    </source>
</evidence>
<dbReference type="CDD" id="cd00082">
    <property type="entry name" value="HisKA"/>
    <property type="match status" value="1"/>
</dbReference>
<dbReference type="Pfam" id="PF00512">
    <property type="entry name" value="HisKA"/>
    <property type="match status" value="1"/>
</dbReference>